<accession>A0ABX3K6R0</accession>
<reference evidence="1 2" key="1">
    <citation type="journal article" date="2017" name="Genome Announc.">
        <title>Draft Genome Sequences of Salinivibrio proteolyticus, Salinivibrio sharmensis, Salinivibrio siamensis, Salinivibrio costicola subsp. alcaliphilus, Salinivibrio costicola subsp. vallismortis, and 29 New Isolates Belonging to the Genus Salinivibrio.</title>
        <authorList>
            <person name="Lopez-Hermoso C."/>
            <person name="de la Haba R.R."/>
            <person name="Sanchez-Porro C."/>
            <person name="Bayliss S.C."/>
            <person name="Feil E.J."/>
            <person name="Ventosa A."/>
        </authorList>
    </citation>
    <scope>NUCLEOTIDE SEQUENCE [LARGE SCALE GENOMIC DNA]</scope>
    <source>
        <strain evidence="1 2">JCM 14472</strain>
    </source>
</reference>
<organism evidence="1 2">
    <name type="scientific">Salinivibrio siamensis</name>
    <dbReference type="NCBI Taxonomy" id="414286"/>
    <lineage>
        <taxon>Bacteria</taxon>
        <taxon>Pseudomonadati</taxon>
        <taxon>Pseudomonadota</taxon>
        <taxon>Gammaproteobacteria</taxon>
        <taxon>Vibrionales</taxon>
        <taxon>Vibrionaceae</taxon>
        <taxon>Salinivibrio</taxon>
    </lineage>
</organism>
<evidence type="ECO:0000313" key="2">
    <source>
        <dbReference type="Proteomes" id="UP000189410"/>
    </source>
</evidence>
<evidence type="ECO:0000313" key="1">
    <source>
        <dbReference type="EMBL" id="OOE83114.1"/>
    </source>
</evidence>
<sequence>MMICLFFWRQEAIKHTKLSDWAHVKIMNNLEYLVTKWLVGKFGHTFRYKMGTDNDKKPA</sequence>
<protein>
    <recommendedName>
        <fullName evidence="3">Group II intron maturase-specific domain-containing protein</fullName>
    </recommendedName>
</protein>
<dbReference type="Proteomes" id="UP000189410">
    <property type="component" value="Unassembled WGS sequence"/>
</dbReference>
<keyword evidence="2" id="KW-1185">Reference proteome</keyword>
<dbReference type="EMBL" id="MUFB01000024">
    <property type="protein sequence ID" value="OOE83114.1"/>
    <property type="molecule type" value="Genomic_DNA"/>
</dbReference>
<proteinExistence type="predicted"/>
<gene>
    <name evidence="1" type="ORF">BZG73_12395</name>
</gene>
<name>A0ABX3K6R0_9GAMM</name>
<evidence type="ECO:0008006" key="3">
    <source>
        <dbReference type="Google" id="ProtNLM"/>
    </source>
</evidence>
<comment type="caution">
    <text evidence="1">The sequence shown here is derived from an EMBL/GenBank/DDBJ whole genome shotgun (WGS) entry which is preliminary data.</text>
</comment>